<dbReference type="Proteomes" id="UP000469385">
    <property type="component" value="Unassembled WGS sequence"/>
</dbReference>
<dbReference type="EMBL" id="WSEL01000002">
    <property type="protein sequence ID" value="MVQ27812.1"/>
    <property type="molecule type" value="Genomic_DNA"/>
</dbReference>
<dbReference type="AlphaFoldDB" id="A0A6N8IM99"/>
<gene>
    <name evidence="1" type="ORF">GON04_00005</name>
</gene>
<reference evidence="1 2" key="1">
    <citation type="submission" date="2019-12" db="EMBL/GenBank/DDBJ databases">
        <authorList>
            <person name="Huq M.A."/>
        </authorList>
    </citation>
    <scope>NUCLEOTIDE SEQUENCE [LARGE SCALE GENOMIC DNA]</scope>
    <source>
        <strain evidence="1 2">MAH-25</strain>
    </source>
</reference>
<proteinExistence type="predicted"/>
<evidence type="ECO:0000313" key="2">
    <source>
        <dbReference type="Proteomes" id="UP000469385"/>
    </source>
</evidence>
<comment type="caution">
    <text evidence="1">The sequence shown here is derived from an EMBL/GenBank/DDBJ whole genome shotgun (WGS) entry which is preliminary data.</text>
</comment>
<sequence length="27" mass="3121">LFYKDNNRMLFGDAKKMLDEVLSALTS</sequence>
<feature type="non-terminal residue" evidence="1">
    <location>
        <position position="1"/>
    </location>
</feature>
<dbReference type="SUPFAM" id="SSF52467">
    <property type="entry name" value="DHS-like NAD/FAD-binding domain"/>
    <property type="match status" value="1"/>
</dbReference>
<name>A0A6N8IM99_9BURK</name>
<accession>A0A6N8IM99</accession>
<protein>
    <submittedName>
        <fullName evidence="1">Uncharacterized protein</fullName>
    </submittedName>
</protein>
<keyword evidence="2" id="KW-1185">Reference proteome</keyword>
<evidence type="ECO:0000313" key="1">
    <source>
        <dbReference type="EMBL" id="MVQ27812.1"/>
    </source>
</evidence>
<dbReference type="RefSeq" id="WP_157396174.1">
    <property type="nucleotide sequence ID" value="NZ_WSEL01000002.1"/>
</dbReference>
<dbReference type="Gene3D" id="3.40.50.1220">
    <property type="entry name" value="TPP-binding domain"/>
    <property type="match status" value="1"/>
</dbReference>
<organism evidence="1 2">
    <name type="scientific">Ramlibacter pinisoli</name>
    <dbReference type="NCBI Taxonomy" id="2682844"/>
    <lineage>
        <taxon>Bacteria</taxon>
        <taxon>Pseudomonadati</taxon>
        <taxon>Pseudomonadota</taxon>
        <taxon>Betaproteobacteria</taxon>
        <taxon>Burkholderiales</taxon>
        <taxon>Comamonadaceae</taxon>
        <taxon>Ramlibacter</taxon>
    </lineage>
</organism>
<dbReference type="InterPro" id="IPR029035">
    <property type="entry name" value="DHS-like_NAD/FAD-binding_dom"/>
</dbReference>